<name>A0A6H5H8I9_9HEMI</name>
<evidence type="ECO:0000313" key="2">
    <source>
        <dbReference type="Proteomes" id="UP000479000"/>
    </source>
</evidence>
<dbReference type="Proteomes" id="UP000479000">
    <property type="component" value="Unassembled WGS sequence"/>
</dbReference>
<evidence type="ECO:0000313" key="1">
    <source>
        <dbReference type="EMBL" id="CAB0012569.1"/>
    </source>
</evidence>
<keyword evidence="2" id="KW-1185">Reference proteome</keyword>
<organism evidence="1 2">
    <name type="scientific">Nesidiocoris tenuis</name>
    <dbReference type="NCBI Taxonomy" id="355587"/>
    <lineage>
        <taxon>Eukaryota</taxon>
        <taxon>Metazoa</taxon>
        <taxon>Ecdysozoa</taxon>
        <taxon>Arthropoda</taxon>
        <taxon>Hexapoda</taxon>
        <taxon>Insecta</taxon>
        <taxon>Pterygota</taxon>
        <taxon>Neoptera</taxon>
        <taxon>Paraneoptera</taxon>
        <taxon>Hemiptera</taxon>
        <taxon>Heteroptera</taxon>
        <taxon>Panheteroptera</taxon>
        <taxon>Cimicomorpha</taxon>
        <taxon>Miridae</taxon>
        <taxon>Dicyphina</taxon>
        <taxon>Nesidiocoris</taxon>
    </lineage>
</organism>
<dbReference type="AlphaFoldDB" id="A0A6H5H8I9"/>
<sequence>MSSTYRNGSDILQGWKRYILHIMRRKFNIDLVRDASDNETEFDYRRKVRFTRQTVPTRGGYWQERQRIWVILRKRAILINRPSFSHPMTDRWSRVLRAKKAIINNLAELSPCTDPWGPETRPVEHKLLRKMYWIVPIFGNRVYHCQSED</sequence>
<gene>
    <name evidence="1" type="ORF">NTEN_LOCUS17287</name>
</gene>
<protein>
    <submittedName>
        <fullName evidence="1">Uncharacterized protein</fullName>
    </submittedName>
</protein>
<dbReference type="EMBL" id="CADCXU010025550">
    <property type="protein sequence ID" value="CAB0012569.1"/>
    <property type="molecule type" value="Genomic_DNA"/>
</dbReference>
<reference evidence="1 2" key="1">
    <citation type="submission" date="2020-02" db="EMBL/GenBank/DDBJ databases">
        <authorList>
            <person name="Ferguson B K."/>
        </authorList>
    </citation>
    <scope>NUCLEOTIDE SEQUENCE [LARGE SCALE GENOMIC DNA]</scope>
</reference>
<proteinExistence type="predicted"/>
<accession>A0A6H5H8I9</accession>